<reference evidence="3" key="1">
    <citation type="submission" date="2019-05" db="EMBL/GenBank/DDBJ databases">
        <title>Complete genome sequencing of Absiella argi strain JCM 30884.</title>
        <authorList>
            <person name="Sakamoto M."/>
            <person name="Murakami T."/>
            <person name="Mori H."/>
        </authorList>
    </citation>
    <scope>NUCLEOTIDE SEQUENCE [LARGE SCALE GENOMIC DNA]</scope>
    <source>
        <strain evidence="3">JCM 30884</strain>
    </source>
</reference>
<gene>
    <name evidence="2" type="ORF">Aargi30884_01930</name>
</gene>
<keyword evidence="3" id="KW-1185">Reference proteome</keyword>
<sequence>MPFIKMYIMIVLCMLSILILAYIGVKHRTKDTLQMGMVLSIFLGCIGAITATSFMIFTIAEVIYEAFGTNEISYYQCVEAIGSVSSILAGIFGVGIYGLFKNGIVKNEKNEER</sequence>
<proteinExistence type="predicted"/>
<dbReference type="AlphaFoldDB" id="A0A6N4TEC8"/>
<keyword evidence="1" id="KW-1133">Transmembrane helix</keyword>
<protein>
    <submittedName>
        <fullName evidence="2">Uncharacterized protein</fullName>
    </submittedName>
</protein>
<organism evidence="2 3">
    <name type="scientific">Amedibacterium intestinale</name>
    <dbReference type="NCBI Taxonomy" id="2583452"/>
    <lineage>
        <taxon>Bacteria</taxon>
        <taxon>Bacillati</taxon>
        <taxon>Bacillota</taxon>
        <taxon>Erysipelotrichia</taxon>
        <taxon>Erysipelotrichales</taxon>
        <taxon>Erysipelotrichaceae</taxon>
        <taxon>Amedibacterium</taxon>
    </lineage>
</organism>
<accession>A0A6N4TEC8</accession>
<evidence type="ECO:0000256" key="1">
    <source>
        <dbReference type="SAM" id="Phobius"/>
    </source>
</evidence>
<dbReference type="Proteomes" id="UP000464754">
    <property type="component" value="Chromosome"/>
</dbReference>
<dbReference type="KEGG" id="aarg:Aargi30884_01930"/>
<feature type="transmembrane region" description="Helical" evidence="1">
    <location>
        <begin position="6"/>
        <end position="25"/>
    </location>
</feature>
<name>A0A6N4TEC8_9FIRM</name>
<feature type="transmembrane region" description="Helical" evidence="1">
    <location>
        <begin position="37"/>
        <end position="60"/>
    </location>
</feature>
<dbReference type="EMBL" id="AP019695">
    <property type="protein sequence ID" value="BBK21290.1"/>
    <property type="molecule type" value="Genomic_DNA"/>
</dbReference>
<evidence type="ECO:0000313" key="2">
    <source>
        <dbReference type="EMBL" id="BBK21290.1"/>
    </source>
</evidence>
<keyword evidence="1" id="KW-0472">Membrane</keyword>
<feature type="transmembrane region" description="Helical" evidence="1">
    <location>
        <begin position="80"/>
        <end position="100"/>
    </location>
</feature>
<dbReference type="RefSeq" id="WP_118277351.1">
    <property type="nucleotide sequence ID" value="NZ_AP019695.1"/>
</dbReference>
<keyword evidence="1" id="KW-0812">Transmembrane</keyword>
<evidence type="ECO:0000313" key="3">
    <source>
        <dbReference type="Proteomes" id="UP000464754"/>
    </source>
</evidence>